<dbReference type="Gene3D" id="3.40.50.1110">
    <property type="entry name" value="SGNH hydrolase"/>
    <property type="match status" value="1"/>
</dbReference>
<dbReference type="SUPFAM" id="SSF52266">
    <property type="entry name" value="SGNH hydrolase"/>
    <property type="match status" value="1"/>
</dbReference>
<dbReference type="Proteomes" id="UP001153069">
    <property type="component" value="Unassembled WGS sequence"/>
</dbReference>
<proteinExistence type="predicted"/>
<reference evidence="2" key="1">
    <citation type="submission" date="2020-06" db="EMBL/GenBank/DDBJ databases">
        <authorList>
            <consortium name="Plant Systems Biology data submission"/>
        </authorList>
    </citation>
    <scope>NUCLEOTIDE SEQUENCE</scope>
    <source>
        <strain evidence="2">D6</strain>
    </source>
</reference>
<dbReference type="CDD" id="cd00229">
    <property type="entry name" value="SGNH_hydrolase"/>
    <property type="match status" value="1"/>
</dbReference>
<dbReference type="AlphaFoldDB" id="A0A9N8DKJ5"/>
<evidence type="ECO:0000313" key="2">
    <source>
        <dbReference type="EMBL" id="CAB9503886.1"/>
    </source>
</evidence>
<sequence length="797" mass="88757">MARSSLPRRLQGKKTTQHRYTTYTLLLLCCALAILLLGGRLVSPAAFSSLGLSYTYHVRTNQTGAGTSDAGLGATNRQLEDLRKQIQDLKTENRHLHEKLDACNSQAPERLGGLTAETVNEREVKPADTYNSNLGKEQLESHVFSKRHHVCGKLSQAVANTAGIETPKDIIIPSTSFVWTQLLAEIHNATNLLPNDPQYQLHDFTAHLLQLVSSRLPHSAQTLPRSWESVQSVLDIAWKRLEYFQLHPEALVHETGQPAKLNDSYEHKEEIPRPVNIIILGGSLLQGTNCRKVIRDLGFNINLPLRECCWGHRLGAFLNQLFQAPLVEVTNIGVGGTNTATGTLLIQFELLPPEAANHPDVIINGYSTNDMHAWTMDEAAHSNLTLADQIRVMVENFHRNATLLRTAQQECHPESEKQQSPPLVVYLDDYLGNEQREILSTMEGSSSVQTLARYYGFTSVSYADVVRDWVYGDTHESWFSPEGWYPKKNSAMVREIHPQLGMHIVAAWVVAYNLLHLTTTYCSLEPWRRVDDGLASAKDDILQHSYDTTRQALPQLPALRGDTQFVPGGKPKPPPNGLPPRLTQELSLDDISRSWQEESSAGTLWEPSDRVCPVPAKCPFAWVSRIRVAPHPHIPDSQHRKEDVANSAYWKGHALSDFGGDSDNSSWAFQSEHGKVGVSPLKGVGSNLLLEIPPPSAPPEEHSPAIRRVTLFYMKSYGPKWDGSTVRLDVMALDALSDEWKPLSSTNFVGYHAKTTSETYADTIDLPPDFSSSKLRLSIKLIKGETFKIMGLAACRS</sequence>
<feature type="coiled-coil region" evidence="1">
    <location>
        <begin position="72"/>
        <end position="106"/>
    </location>
</feature>
<keyword evidence="1" id="KW-0175">Coiled coil</keyword>
<dbReference type="OrthoDB" id="39700at2759"/>
<dbReference type="InterPro" id="IPR036514">
    <property type="entry name" value="SGNH_hydro_sf"/>
</dbReference>
<comment type="caution">
    <text evidence="2">The sequence shown here is derived from an EMBL/GenBank/DDBJ whole genome shotgun (WGS) entry which is preliminary data.</text>
</comment>
<organism evidence="2 3">
    <name type="scientific">Seminavis robusta</name>
    <dbReference type="NCBI Taxonomy" id="568900"/>
    <lineage>
        <taxon>Eukaryota</taxon>
        <taxon>Sar</taxon>
        <taxon>Stramenopiles</taxon>
        <taxon>Ochrophyta</taxon>
        <taxon>Bacillariophyta</taxon>
        <taxon>Bacillariophyceae</taxon>
        <taxon>Bacillariophycidae</taxon>
        <taxon>Naviculales</taxon>
        <taxon>Naviculaceae</taxon>
        <taxon>Seminavis</taxon>
    </lineage>
</organism>
<name>A0A9N8DKJ5_9STRA</name>
<keyword evidence="3" id="KW-1185">Reference proteome</keyword>
<protein>
    <submittedName>
        <fullName evidence="2">Uncharacterized protein</fullName>
    </submittedName>
</protein>
<dbReference type="EMBL" id="CAICTM010000178">
    <property type="protein sequence ID" value="CAB9503886.1"/>
    <property type="molecule type" value="Genomic_DNA"/>
</dbReference>
<evidence type="ECO:0000256" key="1">
    <source>
        <dbReference type="SAM" id="Coils"/>
    </source>
</evidence>
<evidence type="ECO:0000313" key="3">
    <source>
        <dbReference type="Proteomes" id="UP001153069"/>
    </source>
</evidence>
<dbReference type="PANTHER" id="PTHR34407:SF1">
    <property type="entry name" value="SGNH HYDROLASE-TYPE ESTERASE DOMAIN-CONTAINING PROTEIN"/>
    <property type="match status" value="1"/>
</dbReference>
<accession>A0A9N8DKJ5</accession>
<dbReference type="PANTHER" id="PTHR34407">
    <property type="entry name" value="EXPRESSED PROTEIN"/>
    <property type="match status" value="1"/>
</dbReference>
<gene>
    <name evidence="2" type="ORF">SEMRO_179_G078400.1</name>
</gene>